<evidence type="ECO:0000256" key="3">
    <source>
        <dbReference type="ARBA" id="ARBA00012759"/>
    </source>
</evidence>
<feature type="compositionally biased region" description="Polar residues" evidence="8">
    <location>
        <begin position="1216"/>
        <end position="1234"/>
    </location>
</feature>
<dbReference type="Proteomes" id="UP000234275">
    <property type="component" value="Unassembled WGS sequence"/>
</dbReference>
<gene>
    <name evidence="11" type="ORF">P170DRAFT_347340</name>
</gene>
<dbReference type="PROSITE" id="PS51283">
    <property type="entry name" value="DUSP"/>
    <property type="match status" value="1"/>
</dbReference>
<comment type="caution">
    <text evidence="11">The sequence shown here is derived from an EMBL/GenBank/DDBJ whole genome shotgun (WGS) entry which is preliminary data.</text>
</comment>
<dbReference type="PROSITE" id="PS00972">
    <property type="entry name" value="USP_1"/>
    <property type="match status" value="1"/>
</dbReference>
<reference evidence="11 12" key="1">
    <citation type="submission" date="2016-12" db="EMBL/GenBank/DDBJ databases">
        <title>The genomes of Aspergillus section Nigri reveals drivers in fungal speciation.</title>
        <authorList>
            <consortium name="DOE Joint Genome Institute"/>
            <person name="Vesth T.C."/>
            <person name="Nybo J."/>
            <person name="Theobald S."/>
            <person name="Brandl J."/>
            <person name="Frisvad J.C."/>
            <person name="Nielsen K.F."/>
            <person name="Lyhne E.K."/>
            <person name="Kogle M.E."/>
            <person name="Kuo A."/>
            <person name="Riley R."/>
            <person name="Clum A."/>
            <person name="Nolan M."/>
            <person name="Lipzen A."/>
            <person name="Salamov A."/>
            <person name="Henrissat B."/>
            <person name="Wiebenga A."/>
            <person name="De Vries R.P."/>
            <person name="Grigoriev I.V."/>
            <person name="Mortensen U.H."/>
            <person name="Andersen M.R."/>
            <person name="Baker S.E."/>
        </authorList>
    </citation>
    <scope>NUCLEOTIDE SEQUENCE [LARGE SCALE GENOMIC DNA]</scope>
    <source>
        <strain evidence="11 12">IBT 23096</strain>
    </source>
</reference>
<evidence type="ECO:0000256" key="4">
    <source>
        <dbReference type="ARBA" id="ARBA00022670"/>
    </source>
</evidence>
<accession>A0A2I2GSQ5</accession>
<evidence type="ECO:0000256" key="1">
    <source>
        <dbReference type="ARBA" id="ARBA00000707"/>
    </source>
</evidence>
<feature type="compositionally biased region" description="Acidic residues" evidence="8">
    <location>
        <begin position="1359"/>
        <end position="1370"/>
    </location>
</feature>
<keyword evidence="7" id="KW-0788">Thiol protease</keyword>
<feature type="compositionally biased region" description="Polar residues" evidence="8">
    <location>
        <begin position="1345"/>
        <end position="1355"/>
    </location>
</feature>
<dbReference type="OrthoDB" id="952271at2759"/>
<dbReference type="VEuPathDB" id="FungiDB:P170DRAFT_347340"/>
<comment type="similarity">
    <text evidence="2">Belongs to the peptidase C19 family.</text>
</comment>
<feature type="domain" description="USP" evidence="9">
    <location>
        <begin position="459"/>
        <end position="1201"/>
    </location>
</feature>
<dbReference type="SUPFAM" id="SSF54001">
    <property type="entry name" value="Cysteine proteinases"/>
    <property type="match status" value="1"/>
</dbReference>
<feature type="compositionally biased region" description="Low complexity" evidence="8">
    <location>
        <begin position="71"/>
        <end position="82"/>
    </location>
</feature>
<feature type="domain" description="DUSP" evidence="10">
    <location>
        <begin position="100"/>
        <end position="223"/>
    </location>
</feature>
<dbReference type="PANTHER" id="PTHR21646:SF24">
    <property type="entry name" value="UBIQUITIN CARBOXYL-TERMINAL HYDROLASE"/>
    <property type="match status" value="1"/>
</dbReference>
<feature type="region of interest" description="Disordered" evidence="8">
    <location>
        <begin position="938"/>
        <end position="990"/>
    </location>
</feature>
<evidence type="ECO:0000256" key="5">
    <source>
        <dbReference type="ARBA" id="ARBA00022786"/>
    </source>
</evidence>
<keyword evidence="5" id="KW-0833">Ubl conjugation pathway</keyword>
<dbReference type="InterPro" id="IPR006615">
    <property type="entry name" value="Pept_C19_DUSP"/>
</dbReference>
<protein>
    <recommendedName>
        <fullName evidence="3">ubiquitinyl hydrolase 1</fullName>
        <ecNumber evidence="3">3.4.19.12</ecNumber>
    </recommendedName>
</protein>
<feature type="compositionally biased region" description="Low complexity" evidence="8">
    <location>
        <begin position="1244"/>
        <end position="1257"/>
    </location>
</feature>
<evidence type="ECO:0000313" key="11">
    <source>
        <dbReference type="EMBL" id="PLB55901.1"/>
    </source>
</evidence>
<proteinExistence type="inferred from homology"/>
<dbReference type="Gene3D" id="3.30.2230.10">
    <property type="entry name" value="DUSP-like"/>
    <property type="match status" value="1"/>
</dbReference>
<sequence>MANPDQRDLSLPPAEAAARSPSPGVKRAACEVDGDVDMDAASTANETQPRPGKNDAMDADDNDDNDDDESSNANDGNSGSDNLYPTPSSMSTYTAATAPPSYDDQVAKVTLHMAQPLKENQKGYVVSMSWLKRVLSRSSTHADLADKTAVEGDVGPVDNSDLVLVTDPANATFLDEANQPFVPLRPGLQMSEDFEIVPQEGWDLILQWYGLAEQSPAIVRYAHDTSVGGDSQNVQYEINPPIFTILKLTNPSAGTTPQSLKEKNMKPVRILSSRHTNFQKWLKDAKNLAKIDMSTKVRVWRILGGLGSASASAAITPAASRSASPAPAASMVANGGSNLVLDLNTFLSLSEGAQRELLEGAKDQTANSNYNGRMTLDVAGLGGSDVVVLEERIPGAGSGEWASEASKQTLNRLGVPTGNLKNGVASKLKNKSPTNSGRSSPVPEPPRGRRKDGKPRGNTGLSNLGNTCYMNSALQCVRSVEELSYYFLNDVYKQDLNPSNPLAHNGEVAKSYANLLRLIYDEAGQSSFAPRQLKNTIGRYGPAFSGYGQQDSQEFLLFLLDGLQEDLNRIQKKPYIEKPDSTDEMVHDKAALTEFADKCWDIYKARNDSVITDLFAGMYKSTLHCPECDKVSIIFDPFNNLTLQLPIENVWSKEIYYFPLNSKPLLVEVEIDKNSSIKSLKELVAKKVGSDAQRLVMTEVYKNKFYKLFDNTSSIAESHITANDDIAMYEVESVPTNYNPDKPQRSYHSFSRSERDEIPELDSPKADRLLVSVFNRVERPKGNNPKSAQRPLFGVPSFIIVNREDVYNWDAIHKKLLLDVAPMTTRDILNESASETTPNETGPEDSDISVMNEDDAESDSKIKTSSVDGEEGMVDVSMRDAPDASQDAESTDTSIPSRLRNLFEIKLIRSNETVPIGFSAVEDNKEYPRMSFRIKTKPAVAEESESTPEVPSSSQTATKDEAEEDDSDSESDAASPAKAPQKQVQERPLIRPGEAIVLDWNEDVYDALFTGKVKDRDPVRGAPTWSDVERLPDPELTKRRQLRQMRKKRGVTLDECLDEFNKEEVLSENDAWYCPRCKEHRRASKKFELWKTPDILVMHLKRFSASRGFRDKLDVLVDFPVEGLDMTGRVESPEDGKGLVYDLFAVDNHYGGLGGGHYTAYAKNFMTGQWNEYNVDSSVSRPLDPQSVVTSSAYLLFYRRRSDRPLGGKILEDITESSTRPPSESDSASESRAQSPSGDGRRLGGSSLNGSSSASTGAGAGRQSGDGGLRVGTQGKNRGGDESPPEYSNNPTRGEKSLGSNDKNNRLEGMNIEDDEESGDRELSNPFGFPSPPSWSFNRVHQAHGPSSQMTTALPGSTFDDDDDLLDDDTASNQAVGGGDMSDSDLRLAALTDSPGPGAAYPGTPIEESAFQDIPPLLEADNDDDDDDELPVVELRVNDEDRIVSD</sequence>
<evidence type="ECO:0000256" key="8">
    <source>
        <dbReference type="SAM" id="MobiDB-lite"/>
    </source>
</evidence>
<name>A0A2I2GSQ5_9EURO</name>
<feature type="compositionally biased region" description="Polar residues" evidence="8">
    <location>
        <begin position="83"/>
        <end position="95"/>
    </location>
</feature>
<dbReference type="GO" id="GO:0004843">
    <property type="term" value="F:cysteine-type deubiquitinase activity"/>
    <property type="evidence" value="ECO:0007669"/>
    <property type="project" value="UniProtKB-EC"/>
</dbReference>
<dbReference type="EC" id="3.4.19.12" evidence="3"/>
<feature type="region of interest" description="Disordered" evidence="8">
    <location>
        <begin position="412"/>
        <end position="462"/>
    </location>
</feature>
<evidence type="ECO:0000313" key="12">
    <source>
        <dbReference type="Proteomes" id="UP000234275"/>
    </source>
</evidence>
<dbReference type="PROSITE" id="PS50235">
    <property type="entry name" value="USP_3"/>
    <property type="match status" value="1"/>
</dbReference>
<dbReference type="PANTHER" id="PTHR21646">
    <property type="entry name" value="UBIQUITIN CARBOXYL-TERMINAL HYDROLASE"/>
    <property type="match status" value="1"/>
</dbReference>
<dbReference type="Gene3D" id="3.90.70.10">
    <property type="entry name" value="Cysteine proteinases"/>
    <property type="match status" value="2"/>
</dbReference>
<dbReference type="InterPro" id="IPR001394">
    <property type="entry name" value="Peptidase_C19_UCH"/>
</dbReference>
<dbReference type="STRING" id="1392250.A0A2I2GSQ5"/>
<comment type="catalytic activity">
    <reaction evidence="1">
        <text>Thiol-dependent hydrolysis of ester, thioester, amide, peptide and isopeptide bonds formed by the C-terminal Gly of ubiquitin (a 76-residue protein attached to proteins as an intracellular targeting signal).</text>
        <dbReference type="EC" id="3.4.19.12"/>
    </reaction>
</comment>
<feature type="region of interest" description="Disordered" evidence="8">
    <location>
        <begin position="1211"/>
        <end position="1446"/>
    </location>
</feature>
<dbReference type="GeneID" id="36551322"/>
<dbReference type="RefSeq" id="XP_024711203.1">
    <property type="nucleotide sequence ID" value="XM_024843622.1"/>
</dbReference>
<dbReference type="Pfam" id="PF00443">
    <property type="entry name" value="UCH"/>
    <property type="match status" value="1"/>
</dbReference>
<feature type="region of interest" description="Disordered" evidence="8">
    <location>
        <begin position="1"/>
        <end position="97"/>
    </location>
</feature>
<dbReference type="GO" id="GO:0016579">
    <property type="term" value="P:protein deubiquitination"/>
    <property type="evidence" value="ECO:0007669"/>
    <property type="project" value="InterPro"/>
</dbReference>
<dbReference type="InterPro" id="IPR018200">
    <property type="entry name" value="USP_CS"/>
</dbReference>
<feature type="region of interest" description="Disordered" evidence="8">
    <location>
        <begin position="737"/>
        <end position="759"/>
    </location>
</feature>
<keyword evidence="4" id="KW-0645">Protease</keyword>
<keyword evidence="6 11" id="KW-0378">Hydrolase</keyword>
<feature type="compositionally biased region" description="Polar residues" evidence="8">
    <location>
        <begin position="1286"/>
        <end position="1302"/>
    </location>
</feature>
<feature type="compositionally biased region" description="Acidic residues" evidence="8">
    <location>
        <begin position="1420"/>
        <end position="1431"/>
    </location>
</feature>
<feature type="compositionally biased region" description="Polar residues" evidence="8">
    <location>
        <begin position="831"/>
        <end position="840"/>
    </location>
</feature>
<dbReference type="GO" id="GO:0006508">
    <property type="term" value="P:proteolysis"/>
    <property type="evidence" value="ECO:0007669"/>
    <property type="project" value="UniProtKB-KW"/>
</dbReference>
<feature type="compositionally biased region" description="Acidic residues" evidence="8">
    <location>
        <begin position="57"/>
        <end position="70"/>
    </location>
</feature>
<dbReference type="SUPFAM" id="SSF143791">
    <property type="entry name" value="DUSP-like"/>
    <property type="match status" value="1"/>
</dbReference>
<feature type="compositionally biased region" description="Acidic residues" evidence="8">
    <location>
        <begin position="842"/>
        <end position="857"/>
    </location>
</feature>
<feature type="compositionally biased region" description="Low complexity" evidence="8">
    <location>
        <begin position="10"/>
        <end position="23"/>
    </location>
</feature>
<evidence type="ECO:0000256" key="2">
    <source>
        <dbReference type="ARBA" id="ARBA00009085"/>
    </source>
</evidence>
<feature type="compositionally biased region" description="Acidic residues" evidence="8">
    <location>
        <begin position="961"/>
        <end position="971"/>
    </location>
</feature>
<dbReference type="PROSITE" id="PS00973">
    <property type="entry name" value="USP_2"/>
    <property type="match status" value="1"/>
</dbReference>
<organism evidence="11 12">
    <name type="scientific">Aspergillus steynii IBT 23096</name>
    <dbReference type="NCBI Taxonomy" id="1392250"/>
    <lineage>
        <taxon>Eukaryota</taxon>
        <taxon>Fungi</taxon>
        <taxon>Dikarya</taxon>
        <taxon>Ascomycota</taxon>
        <taxon>Pezizomycotina</taxon>
        <taxon>Eurotiomycetes</taxon>
        <taxon>Eurotiomycetidae</taxon>
        <taxon>Eurotiales</taxon>
        <taxon>Aspergillaceae</taxon>
        <taxon>Aspergillus</taxon>
        <taxon>Aspergillus subgen. Circumdati</taxon>
    </lineage>
</organism>
<dbReference type="Pfam" id="PF06337">
    <property type="entry name" value="DUSP"/>
    <property type="match status" value="1"/>
</dbReference>
<dbReference type="EMBL" id="MSFO01000001">
    <property type="protein sequence ID" value="PLB55901.1"/>
    <property type="molecule type" value="Genomic_DNA"/>
</dbReference>
<dbReference type="InterPro" id="IPR038765">
    <property type="entry name" value="Papain-like_cys_pep_sf"/>
</dbReference>
<feature type="region of interest" description="Disordered" evidence="8">
    <location>
        <begin position="830"/>
        <end position="873"/>
    </location>
</feature>
<dbReference type="CDD" id="cd02674">
    <property type="entry name" value="Peptidase_C19R"/>
    <property type="match status" value="1"/>
</dbReference>
<dbReference type="InterPro" id="IPR050185">
    <property type="entry name" value="Ub_carboxyl-term_hydrolase"/>
</dbReference>
<evidence type="ECO:0000256" key="7">
    <source>
        <dbReference type="ARBA" id="ARBA00022807"/>
    </source>
</evidence>
<dbReference type="SMART" id="SM00695">
    <property type="entry name" value="DUSP"/>
    <property type="match status" value="1"/>
</dbReference>
<feature type="compositionally biased region" description="Basic and acidic residues" evidence="8">
    <location>
        <begin position="1436"/>
        <end position="1446"/>
    </location>
</feature>
<feature type="compositionally biased region" description="Gly residues" evidence="8">
    <location>
        <begin position="1258"/>
        <end position="1270"/>
    </location>
</feature>
<dbReference type="InterPro" id="IPR035927">
    <property type="entry name" value="DUSP-like_sf"/>
</dbReference>
<keyword evidence="12" id="KW-1185">Reference proteome</keyword>
<dbReference type="InterPro" id="IPR028889">
    <property type="entry name" value="USP"/>
</dbReference>
<evidence type="ECO:0000256" key="6">
    <source>
        <dbReference type="ARBA" id="ARBA00022801"/>
    </source>
</evidence>
<evidence type="ECO:0000259" key="10">
    <source>
        <dbReference type="PROSITE" id="PS51283"/>
    </source>
</evidence>
<evidence type="ECO:0000259" key="9">
    <source>
        <dbReference type="PROSITE" id="PS50235"/>
    </source>
</evidence>